<evidence type="ECO:0000256" key="1">
    <source>
        <dbReference type="ARBA" id="ARBA00022723"/>
    </source>
</evidence>
<dbReference type="PANTHER" id="PTHR45931">
    <property type="entry name" value="SI:CH211-59O9.10"/>
    <property type="match status" value="1"/>
</dbReference>
<sequence>MKMTCRGWCSPSAAALHVLPPASRRPGAPPASSAAMAALRETTGSESGEKSCALCLEEFKAEEKLREMSCGHCYHEGCIFPWLRVSGPARSAANGCREEKQGDGWLDAGSV</sequence>
<name>I1IUH4_BRADI</name>
<dbReference type="InterPro" id="IPR001841">
    <property type="entry name" value="Znf_RING"/>
</dbReference>
<dbReference type="GO" id="GO:0005737">
    <property type="term" value="C:cytoplasm"/>
    <property type="evidence" value="ECO:0000318"/>
    <property type="project" value="GO_Central"/>
</dbReference>
<accession>I1IUH4</accession>
<keyword evidence="3" id="KW-0862">Zinc</keyword>
<dbReference type="Pfam" id="PF13639">
    <property type="entry name" value="zf-RING_2"/>
    <property type="match status" value="1"/>
</dbReference>
<protein>
    <recommendedName>
        <fullName evidence="6">RING-type domain-containing protein</fullName>
    </recommendedName>
</protein>
<dbReference type="PANTHER" id="PTHR45931:SF23">
    <property type="entry name" value="OS12G0134500 PROTEIN"/>
    <property type="match status" value="1"/>
</dbReference>
<dbReference type="GO" id="GO:0061630">
    <property type="term" value="F:ubiquitin protein ligase activity"/>
    <property type="evidence" value="ECO:0000318"/>
    <property type="project" value="GO_Central"/>
</dbReference>
<reference evidence="8" key="3">
    <citation type="submission" date="2018-08" db="UniProtKB">
        <authorList>
            <consortium name="EnsemblPlants"/>
        </authorList>
    </citation>
    <scope>IDENTIFICATION</scope>
    <source>
        <strain evidence="8">cv. Bd21</strain>
    </source>
</reference>
<keyword evidence="1" id="KW-0479">Metal-binding</keyword>
<dbReference type="PROSITE" id="PS50089">
    <property type="entry name" value="ZF_RING_2"/>
    <property type="match status" value="1"/>
</dbReference>
<keyword evidence="2 4" id="KW-0863">Zinc-finger</keyword>
<dbReference type="GO" id="GO:0008270">
    <property type="term" value="F:zinc ion binding"/>
    <property type="evidence" value="ECO:0007669"/>
    <property type="project" value="UniProtKB-KW"/>
</dbReference>
<dbReference type="InterPro" id="IPR051834">
    <property type="entry name" value="RING_finger_E3_ligase"/>
</dbReference>
<feature type="compositionally biased region" description="Low complexity" evidence="5">
    <location>
        <begin position="20"/>
        <end position="40"/>
    </location>
</feature>
<reference evidence="7" key="2">
    <citation type="submission" date="2017-06" db="EMBL/GenBank/DDBJ databases">
        <title>WGS assembly of Brachypodium distachyon.</title>
        <authorList>
            <consortium name="The International Brachypodium Initiative"/>
            <person name="Lucas S."/>
            <person name="Harmon-Smith M."/>
            <person name="Lail K."/>
            <person name="Tice H."/>
            <person name="Grimwood J."/>
            <person name="Bruce D."/>
            <person name="Barry K."/>
            <person name="Shu S."/>
            <person name="Lindquist E."/>
            <person name="Wang M."/>
            <person name="Pitluck S."/>
            <person name="Vogel J.P."/>
            <person name="Garvin D.F."/>
            <person name="Mockler T.C."/>
            <person name="Schmutz J."/>
            <person name="Rokhsar D."/>
            <person name="Bevan M.W."/>
        </authorList>
    </citation>
    <scope>NUCLEOTIDE SEQUENCE</scope>
    <source>
        <strain evidence="7">Bd21</strain>
    </source>
</reference>
<dbReference type="HOGENOM" id="CLU_2161901_0_0_1"/>
<reference evidence="7 8" key="1">
    <citation type="journal article" date="2010" name="Nature">
        <title>Genome sequencing and analysis of the model grass Brachypodium distachyon.</title>
        <authorList>
            <consortium name="International Brachypodium Initiative"/>
        </authorList>
    </citation>
    <scope>NUCLEOTIDE SEQUENCE [LARGE SCALE GENOMIC DNA]</scope>
    <source>
        <strain evidence="7 8">Bd21</strain>
    </source>
</reference>
<dbReference type="InterPro" id="IPR013083">
    <property type="entry name" value="Znf_RING/FYVE/PHD"/>
</dbReference>
<evidence type="ECO:0000313" key="8">
    <source>
        <dbReference type="EnsemblPlants" id="KQJ92329"/>
    </source>
</evidence>
<dbReference type="InParanoid" id="I1IUH4"/>
<evidence type="ECO:0000259" key="6">
    <source>
        <dbReference type="PROSITE" id="PS50089"/>
    </source>
</evidence>
<evidence type="ECO:0000313" key="7">
    <source>
        <dbReference type="EMBL" id="KQJ92329.1"/>
    </source>
</evidence>
<evidence type="ECO:0000256" key="3">
    <source>
        <dbReference type="ARBA" id="ARBA00022833"/>
    </source>
</evidence>
<feature type="region of interest" description="Disordered" evidence="5">
    <location>
        <begin position="20"/>
        <end position="44"/>
    </location>
</feature>
<evidence type="ECO:0000313" key="9">
    <source>
        <dbReference type="Proteomes" id="UP000008810"/>
    </source>
</evidence>
<feature type="domain" description="RING-type" evidence="6">
    <location>
        <begin position="52"/>
        <end position="100"/>
    </location>
</feature>
<proteinExistence type="predicted"/>
<organism evidence="8">
    <name type="scientific">Brachypodium distachyon</name>
    <name type="common">Purple false brome</name>
    <name type="synonym">Trachynia distachya</name>
    <dbReference type="NCBI Taxonomy" id="15368"/>
    <lineage>
        <taxon>Eukaryota</taxon>
        <taxon>Viridiplantae</taxon>
        <taxon>Streptophyta</taxon>
        <taxon>Embryophyta</taxon>
        <taxon>Tracheophyta</taxon>
        <taxon>Spermatophyta</taxon>
        <taxon>Magnoliopsida</taxon>
        <taxon>Liliopsida</taxon>
        <taxon>Poales</taxon>
        <taxon>Poaceae</taxon>
        <taxon>BOP clade</taxon>
        <taxon>Pooideae</taxon>
        <taxon>Stipodae</taxon>
        <taxon>Brachypodieae</taxon>
        <taxon>Brachypodium</taxon>
    </lineage>
</organism>
<keyword evidence="9" id="KW-1185">Reference proteome</keyword>
<gene>
    <name evidence="7" type="ORF">BRADI_4g42920v3</name>
</gene>
<dbReference type="Proteomes" id="UP000008810">
    <property type="component" value="Chromosome 4"/>
</dbReference>
<dbReference type="OrthoDB" id="693546at2759"/>
<dbReference type="SUPFAM" id="SSF57850">
    <property type="entry name" value="RING/U-box"/>
    <property type="match status" value="1"/>
</dbReference>
<dbReference type="EnsemblPlants" id="KQJ92329">
    <property type="protein sequence ID" value="KQJ92329"/>
    <property type="gene ID" value="BRADI_4g42920v3"/>
</dbReference>
<dbReference type="Gramene" id="KQJ92329">
    <property type="protein sequence ID" value="KQJ92329"/>
    <property type="gene ID" value="BRADI_4g42920v3"/>
</dbReference>
<dbReference type="GO" id="GO:0016567">
    <property type="term" value="P:protein ubiquitination"/>
    <property type="evidence" value="ECO:0000318"/>
    <property type="project" value="GO_Central"/>
</dbReference>
<evidence type="ECO:0000256" key="5">
    <source>
        <dbReference type="SAM" id="MobiDB-lite"/>
    </source>
</evidence>
<evidence type="ECO:0000256" key="2">
    <source>
        <dbReference type="ARBA" id="ARBA00022771"/>
    </source>
</evidence>
<dbReference type="Gene3D" id="3.30.40.10">
    <property type="entry name" value="Zinc/RING finger domain, C3HC4 (zinc finger)"/>
    <property type="match status" value="1"/>
</dbReference>
<evidence type="ECO:0000256" key="4">
    <source>
        <dbReference type="PROSITE-ProRule" id="PRU00175"/>
    </source>
</evidence>
<dbReference type="AlphaFoldDB" id="I1IUH4"/>
<dbReference type="EMBL" id="CM000883">
    <property type="protein sequence ID" value="KQJ92329.1"/>
    <property type="molecule type" value="Genomic_DNA"/>
</dbReference>